<dbReference type="GO" id="GO:0051287">
    <property type="term" value="F:NAD binding"/>
    <property type="evidence" value="ECO:0007669"/>
    <property type="project" value="InterPro"/>
</dbReference>
<dbReference type="PANTHER" id="PTHR30004:SF5">
    <property type="entry name" value="4-HYDROXYTHREONINE-4-PHOSPHATE DEHYDROGENASE"/>
    <property type="match status" value="1"/>
</dbReference>
<dbReference type="SUPFAM" id="SSF53659">
    <property type="entry name" value="Isocitrate/Isopropylmalate dehydrogenase-like"/>
    <property type="match status" value="1"/>
</dbReference>
<keyword evidence="1" id="KW-0479">Metal-binding</keyword>
<sequence length="408" mass="41499">MGAAVRRRAPHGGHPRAAAALEARRRAAARDAARRGLQARSAGHAEPDHGRAAEGDARMKRQTIAVSVGCPSGIGPEVAVHAAANAEAEARCVLVGDTETLRRAARDGKIAASRLRVVASAQEIEALALGEIGVWGPSTQLAAPAQPGAPDRKAGAAQLAWVNEALSLVQDGTAAALVTGPVSKLAIATSGAPGAKGFSGHTEHLAARLGAREVVMAFRAANITTALVTTHLPLAEVPAAVTPDAVATSCYWLVRLLRSLGMAAPRVAVAALNPHAGEGGMLGIEEETSIKPGIEHANERLAADGFFAQLSGPLGAETAFRKQAAGAFDGVVAMYHDQATIPCKLVGFGEAVNVTLGLPVIRTSVDHGTGYDIAGTGKADPRGMESALALALTLAKVRGRASLIAGTS</sequence>
<feature type="compositionally biased region" description="Basic and acidic residues" evidence="4">
    <location>
        <begin position="43"/>
        <end position="58"/>
    </location>
</feature>
<dbReference type="PANTHER" id="PTHR30004">
    <property type="entry name" value="4-HYDROXYTHREONINE-4-PHOSPHATE DEHYDROGENASE"/>
    <property type="match status" value="1"/>
</dbReference>
<reference evidence="5 6" key="1">
    <citation type="submission" date="2019-04" db="EMBL/GenBank/DDBJ databases">
        <authorList>
            <person name="Li Y."/>
            <person name="Wang J."/>
        </authorList>
    </citation>
    <scope>NUCLEOTIDE SEQUENCE [LARGE SCALE GENOMIC DNA]</scope>
    <source>
        <strain evidence="5 6">DSM 14668</strain>
    </source>
</reference>
<dbReference type="EC" id="1.1.1.262" evidence="5"/>
<comment type="caution">
    <text evidence="5">The sequence shown here is derived from an EMBL/GenBank/DDBJ whole genome shotgun (WGS) entry which is preliminary data.</text>
</comment>
<evidence type="ECO:0000313" key="5">
    <source>
        <dbReference type="EMBL" id="TKD06597.1"/>
    </source>
</evidence>
<name>A0A4U1JB51_9BACT</name>
<dbReference type="Gene3D" id="3.40.718.10">
    <property type="entry name" value="Isopropylmalate Dehydrogenase"/>
    <property type="match status" value="1"/>
</dbReference>
<feature type="region of interest" description="Disordered" evidence="4">
    <location>
        <begin position="31"/>
        <end position="58"/>
    </location>
</feature>
<dbReference type="EMBL" id="SSMQ01000018">
    <property type="protein sequence ID" value="TKD06597.1"/>
    <property type="molecule type" value="Genomic_DNA"/>
</dbReference>
<dbReference type="NCBIfam" id="TIGR00557">
    <property type="entry name" value="pdxA"/>
    <property type="match status" value="1"/>
</dbReference>
<dbReference type="Proteomes" id="UP000309215">
    <property type="component" value="Unassembled WGS sequence"/>
</dbReference>
<keyword evidence="3" id="KW-0520">NAD</keyword>
<evidence type="ECO:0000313" key="6">
    <source>
        <dbReference type="Proteomes" id="UP000309215"/>
    </source>
</evidence>
<dbReference type="GO" id="GO:0008615">
    <property type="term" value="P:pyridoxine biosynthetic process"/>
    <property type="evidence" value="ECO:0007669"/>
    <property type="project" value="TreeGrafter"/>
</dbReference>
<dbReference type="GO" id="GO:0042823">
    <property type="term" value="P:pyridoxal phosphate biosynthetic process"/>
    <property type="evidence" value="ECO:0007669"/>
    <property type="project" value="TreeGrafter"/>
</dbReference>
<proteinExistence type="predicted"/>
<evidence type="ECO:0000256" key="3">
    <source>
        <dbReference type="ARBA" id="ARBA00023027"/>
    </source>
</evidence>
<dbReference type="Pfam" id="PF04166">
    <property type="entry name" value="PdxA"/>
    <property type="match status" value="1"/>
</dbReference>
<evidence type="ECO:0000256" key="1">
    <source>
        <dbReference type="ARBA" id="ARBA00022723"/>
    </source>
</evidence>
<dbReference type="InterPro" id="IPR005255">
    <property type="entry name" value="PdxA_fam"/>
</dbReference>
<evidence type="ECO:0000256" key="2">
    <source>
        <dbReference type="ARBA" id="ARBA00023002"/>
    </source>
</evidence>
<gene>
    <name evidence="5" type="primary">pdxA</name>
    <name evidence="5" type="ORF">E8A74_19000</name>
</gene>
<accession>A0A4U1JB51</accession>
<organism evidence="5 6">
    <name type="scientific">Polyangium fumosum</name>
    <dbReference type="NCBI Taxonomy" id="889272"/>
    <lineage>
        <taxon>Bacteria</taxon>
        <taxon>Pseudomonadati</taxon>
        <taxon>Myxococcota</taxon>
        <taxon>Polyangia</taxon>
        <taxon>Polyangiales</taxon>
        <taxon>Polyangiaceae</taxon>
        <taxon>Polyangium</taxon>
    </lineage>
</organism>
<dbReference type="AlphaFoldDB" id="A0A4U1JB51"/>
<keyword evidence="6" id="KW-1185">Reference proteome</keyword>
<keyword evidence="2 5" id="KW-0560">Oxidoreductase</keyword>
<evidence type="ECO:0000256" key="4">
    <source>
        <dbReference type="SAM" id="MobiDB-lite"/>
    </source>
</evidence>
<dbReference type="OrthoDB" id="9801783at2"/>
<protein>
    <submittedName>
        <fullName evidence="5">4-hydroxythreonine-4-phosphate dehydrogenase PdxA</fullName>
        <ecNumber evidence="5">1.1.1.262</ecNumber>
    </submittedName>
</protein>
<dbReference type="GO" id="GO:0046872">
    <property type="term" value="F:metal ion binding"/>
    <property type="evidence" value="ECO:0007669"/>
    <property type="project" value="UniProtKB-KW"/>
</dbReference>
<dbReference type="GO" id="GO:0050570">
    <property type="term" value="F:4-hydroxythreonine-4-phosphate dehydrogenase activity"/>
    <property type="evidence" value="ECO:0007669"/>
    <property type="project" value="UniProtKB-EC"/>
</dbReference>